<gene>
    <name evidence="2" type="ORF">I6U48_22275</name>
</gene>
<dbReference type="RefSeq" id="WP_218322682.1">
    <property type="nucleotide sequence ID" value="NZ_JAEEGC010000131.1"/>
</dbReference>
<evidence type="ECO:0000256" key="1">
    <source>
        <dbReference type="SAM" id="Coils"/>
    </source>
</evidence>
<evidence type="ECO:0008006" key="4">
    <source>
        <dbReference type="Google" id="ProtNLM"/>
    </source>
</evidence>
<comment type="caution">
    <text evidence="2">The sequence shown here is derived from an EMBL/GenBank/DDBJ whole genome shotgun (WGS) entry which is preliminary data.</text>
</comment>
<evidence type="ECO:0000313" key="3">
    <source>
        <dbReference type="Proteomes" id="UP000694308"/>
    </source>
</evidence>
<dbReference type="AlphaFoldDB" id="A0A949WSV9"/>
<name>A0A949WSV9_9CLOT</name>
<sequence>MKNKYNLCFLWISTPGFLNNIEYNFLSDRKFHVIEIGYNEWEVKVEVLQDNYIEIPRDFFGNKISNVTGIVGKNGSGKTSFINFFANNICNLTFNYEGHISVWMDENGHYKITHNLKKLKFMKENYLSDCFDSNFPEVIVLSNVFDGRYSREYGKKNNKDYKKLLSVTDYSLNSFINSKYKSSKQNYTVAVDFIEKSLIEDCISFMRGSENKFKRMMEMNIDCLPNVLTLTIQNNLYLSETMKSESHEIDEFLKRLKETYGINTNRFKKLCVDECGYIETGRQCYESVINKLGLYLWAFTQKILECNEIDSRENIVGFLNTLEHNEDVEKNALSILLEIYKNNNSWGKLEPVKTFIEFINKNFDYDNSYHIISTDKLACKFDTYKIDDIALKFYELANKVLELLNTCIQIDDFFELKLEYAYDKNKKIGFSTGEMMKFRTYIELYKAFSNMESESAIIIIDEWDAYLHPAIQQTGIRDIVRFINEVFKKESVHLIITSNAPFMISDLPLNNIIFLDDGKQVDKITNTFAQNIHTLLKDNFFMQQTIGEFANQNIKGSLKIMDKYKQLIDKKINKMEFKEDYMQYMNCTKEVDIDKMKKKIKYIIEIIGEPLIKRKLEEKYRTTFFKDIRCYEKEIKKLQLEQEKLKDIIKNNGLDNVDGIMALLEDKIKELQNKVEKRIFKNEGDIIDKN</sequence>
<keyword evidence="3" id="KW-1185">Reference proteome</keyword>
<proteinExistence type="predicted"/>
<evidence type="ECO:0000313" key="2">
    <source>
        <dbReference type="EMBL" id="MBV7275630.1"/>
    </source>
</evidence>
<dbReference type="EMBL" id="JAEEGC010000131">
    <property type="protein sequence ID" value="MBV7275630.1"/>
    <property type="molecule type" value="Genomic_DNA"/>
</dbReference>
<accession>A0A949WSV9</accession>
<organism evidence="2 3">
    <name type="scientific">Clostridium thailandense</name>
    <dbReference type="NCBI Taxonomy" id="2794346"/>
    <lineage>
        <taxon>Bacteria</taxon>
        <taxon>Bacillati</taxon>
        <taxon>Bacillota</taxon>
        <taxon>Clostridia</taxon>
        <taxon>Eubacteriales</taxon>
        <taxon>Clostridiaceae</taxon>
        <taxon>Clostridium</taxon>
    </lineage>
</organism>
<feature type="coiled-coil region" evidence="1">
    <location>
        <begin position="628"/>
        <end position="681"/>
    </location>
</feature>
<dbReference type="Proteomes" id="UP000694308">
    <property type="component" value="Unassembled WGS sequence"/>
</dbReference>
<reference evidence="2" key="1">
    <citation type="submission" date="2020-12" db="EMBL/GenBank/DDBJ databases">
        <title>Clostridium thailandense sp. nov., a novel acetogenic bacterium isolated from peat land soil in Thailand.</title>
        <authorList>
            <person name="Chaikitkaew S."/>
            <person name="Birkeland N.K."/>
        </authorList>
    </citation>
    <scope>NUCLEOTIDE SEQUENCE</scope>
    <source>
        <strain evidence="2">PL3</strain>
    </source>
</reference>
<protein>
    <recommendedName>
        <fullName evidence="4">ATPase AAA-type core domain-containing protein</fullName>
    </recommendedName>
</protein>
<keyword evidence="1" id="KW-0175">Coiled coil</keyword>